<evidence type="ECO:0000256" key="3">
    <source>
        <dbReference type="ARBA" id="ARBA00022989"/>
    </source>
</evidence>
<name>A0ABP8JU98_9BACT</name>
<dbReference type="SUPFAM" id="SSF103473">
    <property type="entry name" value="MFS general substrate transporter"/>
    <property type="match status" value="1"/>
</dbReference>
<dbReference type="PROSITE" id="PS50850">
    <property type="entry name" value="MFS"/>
    <property type="match status" value="1"/>
</dbReference>
<evidence type="ECO:0000313" key="7">
    <source>
        <dbReference type="EMBL" id="GAA4396138.1"/>
    </source>
</evidence>
<feature type="transmembrane region" description="Helical" evidence="5">
    <location>
        <begin position="371"/>
        <end position="394"/>
    </location>
</feature>
<feature type="transmembrane region" description="Helical" evidence="5">
    <location>
        <begin position="58"/>
        <end position="81"/>
    </location>
</feature>
<feature type="transmembrane region" description="Helical" evidence="5">
    <location>
        <begin position="406"/>
        <end position="428"/>
    </location>
</feature>
<accession>A0ABP8JU98</accession>
<feature type="transmembrane region" description="Helical" evidence="5">
    <location>
        <begin position="337"/>
        <end position="359"/>
    </location>
</feature>
<dbReference type="InterPro" id="IPR020846">
    <property type="entry name" value="MFS_dom"/>
</dbReference>
<evidence type="ECO:0000259" key="6">
    <source>
        <dbReference type="PROSITE" id="PS50850"/>
    </source>
</evidence>
<dbReference type="PANTHER" id="PTHR11662">
    <property type="entry name" value="SOLUTE CARRIER FAMILY 17"/>
    <property type="match status" value="1"/>
</dbReference>
<protein>
    <submittedName>
        <fullName evidence="7">MFS transporter</fullName>
    </submittedName>
</protein>
<gene>
    <name evidence="7" type="ORF">GCM10023187_03900</name>
</gene>
<dbReference type="Pfam" id="PF07690">
    <property type="entry name" value="MFS_1"/>
    <property type="match status" value="1"/>
</dbReference>
<dbReference type="PIRSF" id="PIRSF002808">
    <property type="entry name" value="Hexose_phosphate_transp"/>
    <property type="match status" value="1"/>
</dbReference>
<dbReference type="CDD" id="cd17319">
    <property type="entry name" value="MFS_ExuT_GudP_like"/>
    <property type="match status" value="1"/>
</dbReference>
<reference evidence="8" key="1">
    <citation type="journal article" date="2019" name="Int. J. Syst. Evol. Microbiol.">
        <title>The Global Catalogue of Microorganisms (GCM) 10K type strain sequencing project: providing services to taxonomists for standard genome sequencing and annotation.</title>
        <authorList>
            <consortium name="The Broad Institute Genomics Platform"/>
            <consortium name="The Broad Institute Genome Sequencing Center for Infectious Disease"/>
            <person name="Wu L."/>
            <person name="Ma J."/>
        </authorList>
    </citation>
    <scope>NUCLEOTIDE SEQUENCE [LARGE SCALE GENOMIC DNA]</scope>
    <source>
        <strain evidence="8">JCM 17925</strain>
    </source>
</reference>
<feature type="transmembrane region" description="Helical" evidence="5">
    <location>
        <begin position="313"/>
        <end position="331"/>
    </location>
</feature>
<dbReference type="Gene3D" id="1.20.1250.20">
    <property type="entry name" value="MFS general substrate transporter like domains"/>
    <property type="match status" value="2"/>
</dbReference>
<organism evidence="7 8">
    <name type="scientific">Nibrella viscosa</name>
    <dbReference type="NCBI Taxonomy" id="1084524"/>
    <lineage>
        <taxon>Bacteria</taxon>
        <taxon>Pseudomonadati</taxon>
        <taxon>Bacteroidota</taxon>
        <taxon>Cytophagia</taxon>
        <taxon>Cytophagales</taxon>
        <taxon>Spirosomataceae</taxon>
        <taxon>Nibrella</taxon>
    </lineage>
</organism>
<dbReference type="InterPro" id="IPR000849">
    <property type="entry name" value="Sugar_P_transporter"/>
</dbReference>
<evidence type="ECO:0000256" key="4">
    <source>
        <dbReference type="ARBA" id="ARBA00023136"/>
    </source>
</evidence>
<keyword evidence="2 5" id="KW-0812">Transmembrane</keyword>
<dbReference type="EMBL" id="BAABHB010000001">
    <property type="protein sequence ID" value="GAA4396138.1"/>
    <property type="molecule type" value="Genomic_DNA"/>
</dbReference>
<feature type="transmembrane region" description="Helical" evidence="5">
    <location>
        <begin position="20"/>
        <end position="37"/>
    </location>
</feature>
<keyword evidence="4 5" id="KW-0472">Membrane</keyword>
<sequence>MNHSTNQPNSMPSPKTGNYRWLIVVLLFTATTINYLDRQIIGLLKPILEVEFTWTETDFARIVIAFTAAYAVGLLAFGWFVDKVGTKLGYAITVVFWSIAGMLHALARSAFGFGIARIGLGLGEAGNYPAAVKTVAEWFPQKERALATGLFNAGTSVGVVVALLLVPWILSQYGWQEVFWITGSLGFVWLIFWWLLYDVPARQKRLSAEEYTYIASGQETDSEDKPKVSWIKLFTLPQTWAIITGKGLIDPIYWFFLFWLPSYFSSTFNLDLKKFSLELAIIYTATTVGSIGGGYLSSRLIKRGWPTLKARKSVLLVFAVVELSVISLQFVTDVWVAVGLISLAVAVHQAWATNVFTLGSDLFPKEAVSSAVGIGGMAGAVGGMLFPMLVGSLLDSYKAVGNLTGGYNVLFTLCGCTYLVAWTIIHLLTRKRDRQPTTPRMNPQAA</sequence>
<dbReference type="InterPro" id="IPR050382">
    <property type="entry name" value="MFS_Na/Anion_cotransporter"/>
</dbReference>
<dbReference type="InterPro" id="IPR011701">
    <property type="entry name" value="MFS"/>
</dbReference>
<keyword evidence="3 5" id="KW-1133">Transmembrane helix</keyword>
<dbReference type="PANTHER" id="PTHR11662:SF285">
    <property type="entry name" value="HEXURONATE TRANSPORTER"/>
    <property type="match status" value="1"/>
</dbReference>
<feature type="transmembrane region" description="Helical" evidence="5">
    <location>
        <begin position="87"/>
        <end position="107"/>
    </location>
</feature>
<proteinExistence type="predicted"/>
<evidence type="ECO:0000256" key="5">
    <source>
        <dbReference type="SAM" id="Phobius"/>
    </source>
</evidence>
<feature type="domain" description="Major facilitator superfamily (MFS) profile" evidence="6">
    <location>
        <begin position="23"/>
        <end position="433"/>
    </location>
</feature>
<feature type="transmembrane region" description="Helical" evidence="5">
    <location>
        <begin position="240"/>
        <end position="260"/>
    </location>
</feature>
<keyword evidence="8" id="KW-1185">Reference proteome</keyword>
<dbReference type="InterPro" id="IPR036259">
    <property type="entry name" value="MFS_trans_sf"/>
</dbReference>
<feature type="transmembrane region" description="Helical" evidence="5">
    <location>
        <begin position="178"/>
        <end position="197"/>
    </location>
</feature>
<evidence type="ECO:0000256" key="1">
    <source>
        <dbReference type="ARBA" id="ARBA00004141"/>
    </source>
</evidence>
<evidence type="ECO:0000313" key="8">
    <source>
        <dbReference type="Proteomes" id="UP001500936"/>
    </source>
</evidence>
<comment type="caution">
    <text evidence="7">The sequence shown here is derived from an EMBL/GenBank/DDBJ whole genome shotgun (WGS) entry which is preliminary data.</text>
</comment>
<feature type="transmembrane region" description="Helical" evidence="5">
    <location>
        <begin position="145"/>
        <end position="166"/>
    </location>
</feature>
<dbReference type="Proteomes" id="UP001500936">
    <property type="component" value="Unassembled WGS sequence"/>
</dbReference>
<evidence type="ECO:0000256" key="2">
    <source>
        <dbReference type="ARBA" id="ARBA00022692"/>
    </source>
</evidence>
<comment type="subcellular location">
    <subcellularLocation>
        <location evidence="1">Membrane</location>
        <topology evidence="1">Multi-pass membrane protein</topology>
    </subcellularLocation>
</comment>
<feature type="transmembrane region" description="Helical" evidence="5">
    <location>
        <begin position="280"/>
        <end position="301"/>
    </location>
</feature>